<comment type="caution">
    <text evidence="2">The sequence shown here is derived from an EMBL/GenBank/DDBJ whole genome shotgun (WGS) entry which is preliminary data.</text>
</comment>
<evidence type="ECO:0000313" key="2">
    <source>
        <dbReference type="EMBL" id="RFC65057.1"/>
    </source>
</evidence>
<dbReference type="AlphaFoldDB" id="A0A371X773"/>
<sequence length="380" mass="43737">MLVSVLSHYLENKRIVSEEHARAAAKLVLHWLFEVKKVPKAVKVSAFRRDWQEEFVVWSAAEKGHSSATISRNLSVVSAAVKFATKEQAVRDPDGNRRNVQLLSSAPQIRFEPRWIVETARENNLAVDMPRRADWVPTYEEVASFIDAIRAEHVFRFVILALNTWARRETIEELDLSKQVSLRNGLVDLNEPGRLQTHKRRPIIRLTDNLRAWMPAWEEADKALAKSLREEGRPVEFKAGRPLIYRGQGAGVIKKAMQRTNARWMLAEAGTDEKEIRRLTRKENNKELTAAVNQLVEAGGHRITSRTFRSFMATRVRMVPGIRVDREQRQLWLGHLQQDTTAHYEIVDSEYLREAAAATDAIIREIDRHCERSLWPETAS</sequence>
<dbReference type="GO" id="GO:0003677">
    <property type="term" value="F:DNA binding"/>
    <property type="evidence" value="ECO:0007669"/>
    <property type="project" value="InterPro"/>
</dbReference>
<organism evidence="2 3">
    <name type="scientific">Fulvimarina endophytica</name>
    <dbReference type="NCBI Taxonomy" id="2293836"/>
    <lineage>
        <taxon>Bacteria</taxon>
        <taxon>Pseudomonadati</taxon>
        <taxon>Pseudomonadota</taxon>
        <taxon>Alphaproteobacteria</taxon>
        <taxon>Hyphomicrobiales</taxon>
        <taxon>Aurantimonadaceae</taxon>
        <taxon>Fulvimarina</taxon>
    </lineage>
</organism>
<keyword evidence="3" id="KW-1185">Reference proteome</keyword>
<dbReference type="RefSeq" id="WP_116681955.1">
    <property type="nucleotide sequence ID" value="NZ_QURL01000002.1"/>
</dbReference>
<dbReference type="GO" id="GO:0006310">
    <property type="term" value="P:DNA recombination"/>
    <property type="evidence" value="ECO:0007669"/>
    <property type="project" value="UniProtKB-KW"/>
</dbReference>
<dbReference type="Proteomes" id="UP000264310">
    <property type="component" value="Unassembled WGS sequence"/>
</dbReference>
<dbReference type="InterPro" id="IPR013762">
    <property type="entry name" value="Integrase-like_cat_sf"/>
</dbReference>
<evidence type="ECO:0008006" key="4">
    <source>
        <dbReference type="Google" id="ProtNLM"/>
    </source>
</evidence>
<accession>A0A371X773</accession>
<reference evidence="2 3" key="1">
    <citation type="submission" date="2018-08" db="EMBL/GenBank/DDBJ databases">
        <title>Fulvimarina sp. 85, whole genome shotgun sequence.</title>
        <authorList>
            <person name="Tuo L."/>
        </authorList>
    </citation>
    <scope>NUCLEOTIDE SEQUENCE [LARGE SCALE GENOMIC DNA]</scope>
    <source>
        <strain evidence="2 3">85</strain>
    </source>
</reference>
<dbReference type="Gene3D" id="1.10.443.10">
    <property type="entry name" value="Intergrase catalytic core"/>
    <property type="match status" value="1"/>
</dbReference>
<protein>
    <recommendedName>
        <fullName evidence="4">Tyr recombinase domain-containing protein</fullName>
    </recommendedName>
</protein>
<dbReference type="GO" id="GO:0015074">
    <property type="term" value="P:DNA integration"/>
    <property type="evidence" value="ECO:0007669"/>
    <property type="project" value="InterPro"/>
</dbReference>
<name>A0A371X773_9HYPH</name>
<evidence type="ECO:0000313" key="3">
    <source>
        <dbReference type="Proteomes" id="UP000264310"/>
    </source>
</evidence>
<dbReference type="InterPro" id="IPR011010">
    <property type="entry name" value="DNA_brk_join_enz"/>
</dbReference>
<gene>
    <name evidence="2" type="ORF">DYI37_04105</name>
</gene>
<dbReference type="OrthoDB" id="9808346at2"/>
<dbReference type="SUPFAM" id="SSF56349">
    <property type="entry name" value="DNA breaking-rejoining enzymes"/>
    <property type="match status" value="1"/>
</dbReference>
<proteinExistence type="predicted"/>
<keyword evidence="1" id="KW-0233">DNA recombination</keyword>
<dbReference type="EMBL" id="QURL01000002">
    <property type="protein sequence ID" value="RFC65057.1"/>
    <property type="molecule type" value="Genomic_DNA"/>
</dbReference>
<evidence type="ECO:0000256" key="1">
    <source>
        <dbReference type="ARBA" id="ARBA00023172"/>
    </source>
</evidence>